<protein>
    <submittedName>
        <fullName evidence="2">Uncharacterized protein</fullName>
    </submittedName>
</protein>
<accession>A0A9N8DCB3</accession>
<dbReference type="EMBL" id="CAICTM010000085">
    <property type="protein sequence ID" value="CAB9500567.1"/>
    <property type="molecule type" value="Genomic_DNA"/>
</dbReference>
<feature type="region of interest" description="Disordered" evidence="1">
    <location>
        <begin position="671"/>
        <end position="700"/>
    </location>
</feature>
<comment type="caution">
    <text evidence="2">The sequence shown here is derived from an EMBL/GenBank/DDBJ whole genome shotgun (WGS) entry which is preliminary data.</text>
</comment>
<keyword evidence="3" id="KW-1185">Reference proteome</keyword>
<feature type="compositionally biased region" description="Polar residues" evidence="1">
    <location>
        <begin position="794"/>
        <end position="804"/>
    </location>
</feature>
<evidence type="ECO:0000313" key="2">
    <source>
        <dbReference type="EMBL" id="CAB9500567.1"/>
    </source>
</evidence>
<dbReference type="AlphaFoldDB" id="A0A9N8DCB3"/>
<evidence type="ECO:0000313" key="3">
    <source>
        <dbReference type="Proteomes" id="UP001153069"/>
    </source>
</evidence>
<dbReference type="Proteomes" id="UP001153069">
    <property type="component" value="Unassembled WGS sequence"/>
</dbReference>
<feature type="region of interest" description="Disordered" evidence="1">
    <location>
        <begin position="756"/>
        <end position="839"/>
    </location>
</feature>
<sequence>MGQARYLFLKGAFECAKRTPEWRQWVNTTVKANLVTRMLQRMFHEENDAVKFYVIPQVVGQPLPTTAEGFAQELRKPFQQYVRCYFAGKQGMLQGEISHGSRDQIAQMVLFMIEDHFPHCKPLLEGIKTIVEEKRHISQFQVKKSPANFLKYIYLHLANDEGRGEIHAEFYRVKGWEEFVCRVQQEINNSIPRPVNALPMSIAQANRVVPNAVSSSTTTTFDDKPRKVARRRSSASAVEQPVAAPKQAPPENVILKIAALEVATTTDAWKAICAKRQSGSSSTASYLLTKEEKQNILTETHREIMSREVDHNKYVHPALTSSAATFCEWYATPLQQLAMTYFQETRDESVGMTIGFGCCDEQLYHITLLLIRHKWPDCKLLHKGLYQMGKAQPWNVRDTTSKKIKTTNWETNPIKVIEFFRGNYLSETHKTMFDWEFRSVENYSHKCAASTPTSRAQSSFKDEPTLRVIDTVFRSDSFGRARHLMDKVPHGKKTDEYVTVLSQSLEPLLKKVRAELWGDDKLETLRTLVTALHRGFFEIVCGETIHCDGFSADKRFAVIHYLATMQCPILKPAITAMGVHRGYLKESTVRTVRPRLALETNQTFAPVLREILLYATEPERNGFFNLLKGNVLLGSHFCGSRLEELWKGPEQLNGDWKQDVYPGNGSFIKDTENSLSVHGGSDAKSQGNKSPGPVKAENGADKAEDALRHDHGLMKEVLARCKSLPAKQLLSAWLEEHDKGTVSDVITSINNTTIVTPPPSIASHARVTPPQPKRQTLKKDKEKSLADATKPPIASNSTPVQSASPVALSMEHDVNTRKRKADREVERRAEASRMGIEKKRAARELEARMVHLAQNMPTPPSTQ</sequence>
<reference evidence="2" key="1">
    <citation type="submission" date="2020-06" db="EMBL/GenBank/DDBJ databases">
        <authorList>
            <consortium name="Plant Systems Biology data submission"/>
        </authorList>
    </citation>
    <scope>NUCLEOTIDE SEQUENCE</scope>
    <source>
        <strain evidence="2">D6</strain>
    </source>
</reference>
<proteinExistence type="predicted"/>
<organism evidence="2 3">
    <name type="scientific">Seminavis robusta</name>
    <dbReference type="NCBI Taxonomy" id="568900"/>
    <lineage>
        <taxon>Eukaryota</taxon>
        <taxon>Sar</taxon>
        <taxon>Stramenopiles</taxon>
        <taxon>Ochrophyta</taxon>
        <taxon>Bacillariophyta</taxon>
        <taxon>Bacillariophyceae</taxon>
        <taxon>Bacillariophycidae</taxon>
        <taxon>Naviculales</taxon>
        <taxon>Naviculaceae</taxon>
        <taxon>Seminavis</taxon>
    </lineage>
</organism>
<evidence type="ECO:0000256" key="1">
    <source>
        <dbReference type="SAM" id="MobiDB-lite"/>
    </source>
</evidence>
<gene>
    <name evidence="2" type="ORF">SEMRO_86_G045870.1</name>
</gene>
<feature type="region of interest" description="Disordered" evidence="1">
    <location>
        <begin position="214"/>
        <end position="244"/>
    </location>
</feature>
<feature type="compositionally biased region" description="Basic and acidic residues" evidence="1">
    <location>
        <begin position="810"/>
        <end position="839"/>
    </location>
</feature>
<name>A0A9N8DCB3_9STRA</name>